<feature type="region of interest" description="Disordered" evidence="7">
    <location>
        <begin position="248"/>
        <end position="312"/>
    </location>
</feature>
<feature type="transmembrane region" description="Helical" evidence="8">
    <location>
        <begin position="171"/>
        <end position="189"/>
    </location>
</feature>
<gene>
    <name evidence="10" type="ORF">CCH79_00016242</name>
</gene>
<dbReference type="EMBL" id="NHOQ01001472">
    <property type="protein sequence ID" value="PWA24190.1"/>
    <property type="molecule type" value="Genomic_DNA"/>
</dbReference>
<feature type="chain" id="PRO_5016366622" description="Transmembrane protein 8C" evidence="9">
    <location>
        <begin position="16"/>
        <end position="352"/>
    </location>
</feature>
<feature type="transmembrane region" description="Helical" evidence="8">
    <location>
        <begin position="148"/>
        <end position="165"/>
    </location>
</feature>
<evidence type="ECO:0000313" key="10">
    <source>
        <dbReference type="EMBL" id="PWA24190.1"/>
    </source>
</evidence>
<feature type="transmembrane region" description="Helical" evidence="8">
    <location>
        <begin position="36"/>
        <end position="61"/>
    </location>
</feature>
<dbReference type="InterPro" id="IPR021910">
    <property type="entry name" value="NGX6/PGAP6/MYMK"/>
</dbReference>
<evidence type="ECO:0000256" key="7">
    <source>
        <dbReference type="SAM" id="MobiDB-lite"/>
    </source>
</evidence>
<evidence type="ECO:0000256" key="9">
    <source>
        <dbReference type="SAM" id="SignalP"/>
    </source>
</evidence>
<feature type="transmembrane region" description="Helical" evidence="8">
    <location>
        <begin position="68"/>
        <end position="89"/>
    </location>
</feature>
<keyword evidence="3" id="KW-1003">Cell membrane</keyword>
<evidence type="ECO:0000256" key="1">
    <source>
        <dbReference type="ARBA" id="ARBA00004651"/>
    </source>
</evidence>
<reference evidence="10 11" key="1">
    <citation type="journal article" date="2018" name="G3 (Bethesda)">
        <title>A High-Quality Reference Genome for the Invasive Mosquitofish Gambusia affinis Using a Chicago Library.</title>
        <authorList>
            <person name="Hoffberg S.L."/>
            <person name="Troendle N.J."/>
            <person name="Glenn T.C."/>
            <person name="Mahmud O."/>
            <person name="Louha S."/>
            <person name="Chalopin D."/>
            <person name="Bennetzen J.L."/>
            <person name="Mauricio R."/>
        </authorList>
    </citation>
    <scope>NUCLEOTIDE SEQUENCE [LARGE SCALE GENOMIC DNA]</scope>
    <source>
        <strain evidence="10">NE01/NJP1002.9</strain>
        <tissue evidence="10">Muscle</tissue>
    </source>
</reference>
<comment type="similarity">
    <text evidence="2">Belongs to the TMEM8 family.</text>
</comment>
<feature type="region of interest" description="Disordered" evidence="7">
    <location>
        <begin position="328"/>
        <end position="352"/>
    </location>
</feature>
<protein>
    <recommendedName>
        <fullName evidence="12">Transmembrane protein 8C</fullName>
    </recommendedName>
</protein>
<evidence type="ECO:0000256" key="3">
    <source>
        <dbReference type="ARBA" id="ARBA00022475"/>
    </source>
</evidence>
<keyword evidence="6 8" id="KW-0472">Membrane</keyword>
<dbReference type="PANTHER" id="PTHR14319:SF7">
    <property type="entry name" value="POST-GPI ATTACHMENT TO PROTEINS FACTOR 6"/>
    <property type="match status" value="1"/>
</dbReference>
<evidence type="ECO:0008006" key="12">
    <source>
        <dbReference type="Google" id="ProtNLM"/>
    </source>
</evidence>
<evidence type="ECO:0000256" key="2">
    <source>
        <dbReference type="ARBA" id="ARBA00005542"/>
    </source>
</evidence>
<feature type="compositionally biased region" description="Basic and acidic residues" evidence="7">
    <location>
        <begin position="267"/>
        <end position="282"/>
    </location>
</feature>
<feature type="transmembrane region" description="Helical" evidence="8">
    <location>
        <begin position="109"/>
        <end position="128"/>
    </location>
</feature>
<evidence type="ECO:0000256" key="4">
    <source>
        <dbReference type="ARBA" id="ARBA00022692"/>
    </source>
</evidence>
<evidence type="ECO:0000256" key="5">
    <source>
        <dbReference type="ARBA" id="ARBA00022989"/>
    </source>
</evidence>
<name>A0A315VLE9_GAMAF</name>
<keyword evidence="5 8" id="KW-1133">Transmembrane helix</keyword>
<dbReference type="Pfam" id="PF12036">
    <property type="entry name" value="DUF3522"/>
    <property type="match status" value="1"/>
</dbReference>
<dbReference type="PANTHER" id="PTHR14319">
    <property type="entry name" value="FIVE-SPAN TRANSMEMBRANE PROTEIN M83"/>
    <property type="match status" value="1"/>
</dbReference>
<evidence type="ECO:0000256" key="8">
    <source>
        <dbReference type="SAM" id="Phobius"/>
    </source>
</evidence>
<dbReference type="Proteomes" id="UP000250572">
    <property type="component" value="Unassembled WGS sequence"/>
</dbReference>
<sequence length="352" mass="38921">MGAFIAKMLLPTASSLVFLPAASVAAKRGFHTEAMVYFFTMFFTAIYHACDGPGLSILCFMRYDILEYFSVYGTALSMWVTLVVCSWKPNKLKGKGLCRGRGHRARRGRITVGRVCYCLVDVVLLFQLQKMKQLRAVYPEKSVYTQQVGPGCCFGALALMLRFYFEDWDYAYVHSFYHLSLAVSFVLLLPKKNRYAGTGENAAKITCLTLCCCVHNVAGFFQRKDEQTTEEEVVSVGVATPHGEAVAQRVRHPHPAGLRPPALSPGQRDERQQAEGAERLEVKPQSAGRAGGAGPAPSGCQDSGNRPASGFSFLPRNCDLAGFLFKQPSEESASDWKPDDKQTKVTRCKTLR</sequence>
<dbReference type="STRING" id="33528.ENSGAFP00000023932"/>
<proteinExistence type="inferred from homology"/>
<organism evidence="10 11">
    <name type="scientific">Gambusia affinis</name>
    <name type="common">Western mosquitofish</name>
    <name type="synonym">Heterandria affinis</name>
    <dbReference type="NCBI Taxonomy" id="33528"/>
    <lineage>
        <taxon>Eukaryota</taxon>
        <taxon>Metazoa</taxon>
        <taxon>Chordata</taxon>
        <taxon>Craniata</taxon>
        <taxon>Vertebrata</taxon>
        <taxon>Euteleostomi</taxon>
        <taxon>Actinopterygii</taxon>
        <taxon>Neopterygii</taxon>
        <taxon>Teleostei</taxon>
        <taxon>Neoteleostei</taxon>
        <taxon>Acanthomorphata</taxon>
        <taxon>Ovalentaria</taxon>
        <taxon>Atherinomorphae</taxon>
        <taxon>Cyprinodontiformes</taxon>
        <taxon>Poeciliidae</taxon>
        <taxon>Poeciliinae</taxon>
        <taxon>Gambusia</taxon>
    </lineage>
</organism>
<feature type="compositionally biased region" description="Basic and acidic residues" evidence="7">
    <location>
        <begin position="334"/>
        <end position="343"/>
    </location>
</feature>
<comment type="caution">
    <text evidence="10">The sequence shown here is derived from an EMBL/GenBank/DDBJ whole genome shotgun (WGS) entry which is preliminary data.</text>
</comment>
<accession>A0A315VLE9</accession>
<dbReference type="GO" id="GO:0005886">
    <property type="term" value="C:plasma membrane"/>
    <property type="evidence" value="ECO:0007669"/>
    <property type="project" value="UniProtKB-SubCell"/>
</dbReference>
<keyword evidence="4 8" id="KW-0812">Transmembrane</keyword>
<keyword evidence="11" id="KW-1185">Reference proteome</keyword>
<keyword evidence="9" id="KW-0732">Signal</keyword>
<evidence type="ECO:0000313" key="11">
    <source>
        <dbReference type="Proteomes" id="UP000250572"/>
    </source>
</evidence>
<dbReference type="AlphaFoldDB" id="A0A315VLE9"/>
<feature type="signal peptide" evidence="9">
    <location>
        <begin position="1"/>
        <end position="15"/>
    </location>
</feature>
<evidence type="ECO:0000256" key="6">
    <source>
        <dbReference type="ARBA" id="ARBA00023136"/>
    </source>
</evidence>
<comment type="subcellular location">
    <subcellularLocation>
        <location evidence="1">Cell membrane</location>
        <topology evidence="1">Multi-pass membrane protein</topology>
    </subcellularLocation>
</comment>